<dbReference type="Gene3D" id="3.40.50.300">
    <property type="entry name" value="P-loop containing nucleotide triphosphate hydrolases"/>
    <property type="match status" value="1"/>
</dbReference>
<dbReference type="Gene3D" id="3.40.50.1000">
    <property type="entry name" value="HAD superfamily/HAD-like"/>
    <property type="match status" value="1"/>
</dbReference>
<dbReference type="PANTHER" id="PTHR12083">
    <property type="entry name" value="BIFUNCTIONAL POLYNUCLEOTIDE PHOSPHATASE/KINASE"/>
    <property type="match status" value="1"/>
</dbReference>
<dbReference type="Pfam" id="PF13671">
    <property type="entry name" value="AAA_33"/>
    <property type="match status" value="1"/>
</dbReference>
<evidence type="ECO:0000256" key="1">
    <source>
        <dbReference type="SAM" id="MobiDB-lite"/>
    </source>
</evidence>
<name>A0AAN8RIW8_9PEZI</name>
<protein>
    <submittedName>
        <fullName evidence="2">Uncharacterized protein</fullName>
    </submittedName>
</protein>
<dbReference type="SUPFAM" id="SSF56784">
    <property type="entry name" value="HAD-like"/>
    <property type="match status" value="1"/>
</dbReference>
<dbReference type="GO" id="GO:0046404">
    <property type="term" value="F:ATP-dependent polydeoxyribonucleotide 5'-hydroxyl-kinase activity"/>
    <property type="evidence" value="ECO:0007669"/>
    <property type="project" value="TreeGrafter"/>
</dbReference>
<dbReference type="InterPro" id="IPR006551">
    <property type="entry name" value="Polynucleotide_phosphatase"/>
</dbReference>
<evidence type="ECO:0000313" key="3">
    <source>
        <dbReference type="Proteomes" id="UP001313282"/>
    </source>
</evidence>
<evidence type="ECO:0000313" key="2">
    <source>
        <dbReference type="EMBL" id="KAK6347679.1"/>
    </source>
</evidence>
<dbReference type="CDD" id="cd01625">
    <property type="entry name" value="HAD_PNP"/>
    <property type="match status" value="1"/>
</dbReference>
<dbReference type="InterPro" id="IPR036412">
    <property type="entry name" value="HAD-like_sf"/>
</dbReference>
<reference evidence="2 3" key="1">
    <citation type="submission" date="2019-10" db="EMBL/GenBank/DDBJ databases">
        <authorList>
            <person name="Palmer J.M."/>
        </authorList>
    </citation>
    <scope>NUCLEOTIDE SEQUENCE [LARGE SCALE GENOMIC DNA]</scope>
    <source>
        <strain evidence="2 3">TWF718</strain>
    </source>
</reference>
<feature type="compositionally biased region" description="Polar residues" evidence="1">
    <location>
        <begin position="42"/>
        <end position="53"/>
    </location>
</feature>
<dbReference type="EMBL" id="JAVHNR010000003">
    <property type="protein sequence ID" value="KAK6347679.1"/>
    <property type="molecule type" value="Genomic_DNA"/>
</dbReference>
<comment type="caution">
    <text evidence="2">The sequence shown here is derived from an EMBL/GenBank/DDBJ whole genome shotgun (WGS) entry which is preliminary data.</text>
</comment>
<dbReference type="NCBIfam" id="TIGR01664">
    <property type="entry name" value="DNA-3'-Pase"/>
    <property type="match status" value="1"/>
</dbReference>
<sequence length="488" mass="54843">MWPAHSWSRVVRVIAVHQRLSRRVGTRLAYKPSWHLQHHQLQYRTLSQQTSQKMPPRGKRKAREETPEKDDPKLSPPRGKRPNAGPSSAAAASFFTPTSRKASPIEFVKHGSLLAAIWEPAASSSAAPVKDGKVKFAGFDLDSNLISTKSGRTFAKDGEDWKWWHPTVPSKLRQMFEDGCRIVIFTNQNGLKASGSKADDKLKEWKKKINYIVTALNIPIHVYAATETDIYRKPRTGMFEHYLSDLGDDAPLVDMDASVFVGDAAGRKGDFSAGDRKFAENLGLKFLTPEELFLDEKPMPYELDLDPANWPRSNVAPAFEKKYPLEVVVLCGRPGSGKSTITNKHLVPLGYERINQDILKTKDKCIKAAQGFLKEGESVIIDATNSSRDTRAVWKGVADKAKGAVFRCIYLTTSEELCYHNDGVRAYSNVKSFNPENRTSVGSMAFRTFKSKFQEPDVSEGFKDITVVNFEFRGTDAEFDVWKRHWAP</sequence>
<dbReference type="InterPro" id="IPR027417">
    <property type="entry name" value="P-loop_NTPase"/>
</dbReference>
<dbReference type="InterPro" id="IPR023214">
    <property type="entry name" value="HAD_sf"/>
</dbReference>
<dbReference type="AlphaFoldDB" id="A0AAN8RIW8"/>
<dbReference type="NCBIfam" id="TIGR01662">
    <property type="entry name" value="HAD-SF-IIIA"/>
    <property type="match status" value="1"/>
</dbReference>
<feature type="compositionally biased region" description="Basic and acidic residues" evidence="1">
    <location>
        <begin position="62"/>
        <end position="73"/>
    </location>
</feature>
<feature type="region of interest" description="Disordered" evidence="1">
    <location>
        <begin position="42"/>
        <end position="95"/>
    </location>
</feature>
<dbReference type="GO" id="GO:0006281">
    <property type="term" value="P:DNA repair"/>
    <property type="evidence" value="ECO:0007669"/>
    <property type="project" value="TreeGrafter"/>
</dbReference>
<gene>
    <name evidence="2" type="ORF">TWF718_005517</name>
</gene>
<keyword evidence="3" id="KW-1185">Reference proteome</keyword>
<dbReference type="InterPro" id="IPR013954">
    <property type="entry name" value="PNK3P"/>
</dbReference>
<dbReference type="GO" id="GO:0046403">
    <property type="term" value="F:polynucleotide 3'-phosphatase activity"/>
    <property type="evidence" value="ECO:0007669"/>
    <property type="project" value="TreeGrafter"/>
</dbReference>
<dbReference type="SUPFAM" id="SSF52540">
    <property type="entry name" value="P-loop containing nucleoside triphosphate hydrolases"/>
    <property type="match status" value="1"/>
</dbReference>
<dbReference type="Proteomes" id="UP001313282">
    <property type="component" value="Unassembled WGS sequence"/>
</dbReference>
<dbReference type="GO" id="GO:0003690">
    <property type="term" value="F:double-stranded DNA binding"/>
    <property type="evidence" value="ECO:0007669"/>
    <property type="project" value="TreeGrafter"/>
</dbReference>
<accession>A0AAN8RIW8</accession>
<dbReference type="PANTHER" id="PTHR12083:SF9">
    <property type="entry name" value="BIFUNCTIONAL POLYNUCLEOTIDE PHOSPHATASE_KINASE"/>
    <property type="match status" value="1"/>
</dbReference>
<dbReference type="Pfam" id="PF08645">
    <property type="entry name" value="PNK3P"/>
    <property type="match status" value="1"/>
</dbReference>
<organism evidence="2 3">
    <name type="scientific">Orbilia javanica</name>
    <dbReference type="NCBI Taxonomy" id="47235"/>
    <lineage>
        <taxon>Eukaryota</taxon>
        <taxon>Fungi</taxon>
        <taxon>Dikarya</taxon>
        <taxon>Ascomycota</taxon>
        <taxon>Pezizomycotina</taxon>
        <taxon>Orbiliomycetes</taxon>
        <taxon>Orbiliales</taxon>
        <taxon>Orbiliaceae</taxon>
        <taxon>Orbilia</taxon>
    </lineage>
</organism>
<dbReference type="InterPro" id="IPR006549">
    <property type="entry name" value="HAD-SF_hydro_IIIA"/>
</dbReference>
<proteinExistence type="predicted"/>
<feature type="compositionally biased region" description="Low complexity" evidence="1">
    <location>
        <begin position="86"/>
        <end position="95"/>
    </location>
</feature>